<evidence type="ECO:0000256" key="1">
    <source>
        <dbReference type="SAM" id="MobiDB-lite"/>
    </source>
</evidence>
<organism evidence="6 7">
    <name type="scientific">Natrinema salaciae</name>
    <dbReference type="NCBI Taxonomy" id="1186196"/>
    <lineage>
        <taxon>Archaea</taxon>
        <taxon>Methanobacteriati</taxon>
        <taxon>Methanobacteriota</taxon>
        <taxon>Stenosarchaea group</taxon>
        <taxon>Halobacteria</taxon>
        <taxon>Halobacteriales</taxon>
        <taxon>Natrialbaceae</taxon>
        <taxon>Natrinema</taxon>
    </lineage>
</organism>
<evidence type="ECO:0000256" key="2">
    <source>
        <dbReference type="SAM" id="Phobius"/>
    </source>
</evidence>
<dbReference type="InterPro" id="IPR058499">
    <property type="entry name" value="DUF8186"/>
</dbReference>
<feature type="compositionally biased region" description="Basic and acidic residues" evidence="1">
    <location>
        <begin position="95"/>
        <end position="111"/>
    </location>
</feature>
<keyword evidence="2" id="KW-0472">Membrane</keyword>
<accession>A0A1H9CJ51</accession>
<dbReference type="AlphaFoldDB" id="A0A1H9CJ51"/>
<feature type="compositionally biased region" description="Basic and acidic residues" evidence="1">
    <location>
        <begin position="78"/>
        <end position="88"/>
    </location>
</feature>
<feature type="compositionally biased region" description="Acidic residues" evidence="1">
    <location>
        <begin position="66"/>
        <end position="77"/>
    </location>
</feature>
<dbReference type="EMBL" id="FOFD01000001">
    <property type="protein sequence ID" value="SEQ01057.1"/>
    <property type="molecule type" value="Genomic_DNA"/>
</dbReference>
<feature type="region of interest" description="Disordered" evidence="1">
    <location>
        <begin position="66"/>
        <end position="126"/>
    </location>
</feature>
<keyword evidence="7" id="KW-1185">Reference proteome</keyword>
<feature type="domain" description="DUF8186" evidence="5">
    <location>
        <begin position="453"/>
        <end position="538"/>
    </location>
</feature>
<feature type="transmembrane region" description="Helical" evidence="2">
    <location>
        <begin position="551"/>
        <end position="575"/>
    </location>
</feature>
<keyword evidence="2" id="KW-0812">Transmembrane</keyword>
<evidence type="ECO:0000313" key="6">
    <source>
        <dbReference type="EMBL" id="SEQ01057.1"/>
    </source>
</evidence>
<name>A0A1H9CJ51_9EURY</name>
<feature type="domain" description="DUF8186" evidence="4">
    <location>
        <begin position="290"/>
        <end position="445"/>
    </location>
</feature>
<evidence type="ECO:0000259" key="3">
    <source>
        <dbReference type="Pfam" id="PF26589"/>
    </source>
</evidence>
<evidence type="ECO:0000259" key="5">
    <source>
        <dbReference type="Pfam" id="PF26591"/>
    </source>
</evidence>
<dbReference type="Proteomes" id="UP000199114">
    <property type="component" value="Unassembled WGS sequence"/>
</dbReference>
<reference evidence="7" key="1">
    <citation type="submission" date="2016-10" db="EMBL/GenBank/DDBJ databases">
        <authorList>
            <person name="Varghese N."/>
            <person name="Submissions S."/>
        </authorList>
    </citation>
    <scope>NUCLEOTIDE SEQUENCE [LARGE SCALE GENOMIC DNA]</scope>
    <source>
        <strain evidence="7">DSM 25055</strain>
    </source>
</reference>
<protein>
    <submittedName>
        <fullName evidence="6">Uncharacterized protein</fullName>
    </submittedName>
</protein>
<dbReference type="InterPro" id="IPR058911">
    <property type="entry name" value="DUF8186_C"/>
</dbReference>
<dbReference type="InterPro" id="IPR058910">
    <property type="entry name" value="DUF8186_M"/>
</dbReference>
<dbReference type="OrthoDB" id="311765at2157"/>
<gene>
    <name evidence="6" type="ORF">SAMN04489841_1065</name>
</gene>
<dbReference type="Pfam" id="PF26589">
    <property type="entry name" value="DUF8186"/>
    <property type="match status" value="1"/>
</dbReference>
<sequence length="590" mass="63767">MPSPRTIAVLVGALLVCSTASTVIGTASVATANESEYGTTIPDDGPAYGVNSSDFYRLWSNDVDDGGLSEDEFEDGEVDPREGAERALARSTDIPFEHPPKAAEDWTRGDFQDYNSGGSEESVAPADANLTDGTYIKDAFVSIAAVQPSTILHDTNATNTTQYVAPDGEVLAVSDFRVALPDDEKTDRERVEWSLVDTSIETVTLEADGQTLSTDDGHRSILGYSNLSDSVTLEVEATISAELEAETESCTDWNANSEVCEEWESYDDTISVEQTVRDTQSVVVNQLSNVSGRRVNFEAKSDRVGAAVHPDTEWSTITVDGDIRARSNWWFYTAGTPGWDEMVTHKANGSTTSASSVRPVQVHAFPSEAEPHVPTELANGTVPLRIEETWGEERTGPELPSVIDLETASPYTNADSVALSSETLDEGALEEVTVDGIVRGQSETVTLSELQAVHEANLTLTVTEDNSTHATVRAEVTDTTTGDPVSGGRVEIGNQSVPLDQNGTAVITVQNPGLTIRGEYNPEGWWRTDQPYSSAATTTIVPREFLGFQTFVDLVIVTLLWFLPVALLAFGVDYVTNGELLGLKRHSRDR</sequence>
<keyword evidence="2" id="KW-1133">Transmembrane helix</keyword>
<dbReference type="STRING" id="1186196.SAMN04489841_1065"/>
<evidence type="ECO:0000259" key="4">
    <source>
        <dbReference type="Pfam" id="PF26590"/>
    </source>
</evidence>
<dbReference type="Pfam" id="PF26590">
    <property type="entry name" value="DUF8186_M"/>
    <property type="match status" value="1"/>
</dbReference>
<evidence type="ECO:0000313" key="7">
    <source>
        <dbReference type="Proteomes" id="UP000199114"/>
    </source>
</evidence>
<feature type="domain" description="DUF8186" evidence="3">
    <location>
        <begin position="112"/>
        <end position="285"/>
    </location>
</feature>
<proteinExistence type="predicted"/>
<dbReference type="Pfam" id="PF26591">
    <property type="entry name" value="DUF8186_C"/>
    <property type="match status" value="1"/>
</dbReference>